<evidence type="ECO:0000313" key="1">
    <source>
        <dbReference type="EMBL" id="CAF1656092.1"/>
    </source>
</evidence>
<protein>
    <submittedName>
        <fullName evidence="1">Uncharacterized protein</fullName>
    </submittedName>
</protein>
<dbReference type="AlphaFoldDB" id="A0A816F7U3"/>
<organism evidence="1 2">
    <name type="scientific">Adineta ricciae</name>
    <name type="common">Rotifer</name>
    <dbReference type="NCBI Taxonomy" id="249248"/>
    <lineage>
        <taxon>Eukaryota</taxon>
        <taxon>Metazoa</taxon>
        <taxon>Spiralia</taxon>
        <taxon>Gnathifera</taxon>
        <taxon>Rotifera</taxon>
        <taxon>Eurotatoria</taxon>
        <taxon>Bdelloidea</taxon>
        <taxon>Adinetida</taxon>
        <taxon>Adinetidae</taxon>
        <taxon>Adineta</taxon>
    </lineage>
</organism>
<gene>
    <name evidence="1" type="ORF">XAT740_LOCUS55941</name>
</gene>
<comment type="caution">
    <text evidence="1">The sequence shown here is derived from an EMBL/GenBank/DDBJ whole genome shotgun (WGS) entry which is preliminary data.</text>
</comment>
<reference evidence="1" key="1">
    <citation type="submission" date="2021-02" db="EMBL/GenBank/DDBJ databases">
        <authorList>
            <person name="Nowell W R."/>
        </authorList>
    </citation>
    <scope>NUCLEOTIDE SEQUENCE</scope>
</reference>
<dbReference type="Proteomes" id="UP000663828">
    <property type="component" value="Unassembled WGS sequence"/>
</dbReference>
<evidence type="ECO:0000313" key="2">
    <source>
        <dbReference type="Proteomes" id="UP000663828"/>
    </source>
</evidence>
<keyword evidence="2" id="KW-1185">Reference proteome</keyword>
<name>A0A816F7U3_ADIRI</name>
<proteinExistence type="predicted"/>
<accession>A0A816F7U3</accession>
<sequence length="250" mass="28335">MANIEYRNEGNVRLYTWIESQPYWFLDKSKPRYLPTIGRIHAFIRHVEIVPSSLILPPDLFLQSTIGEPFVIRDHPLYCRSLQIRKQNPSKYPRIAYHGTSIGVILSILMDGLVMPSTVVSSGKRVCPPTNHIPRKVKHHNIEDFSNGIFVSPSIYYCSDPAYAVTFSDGDQRVVAVLECSVKDGKFDIIPSTVSTYKPHPTDDPKSLEWRFTNPADIEILSVLFIPQIRSRIAEAKCRAAKLGVNPNDL</sequence>
<dbReference type="EMBL" id="CAJNOR010010709">
    <property type="protein sequence ID" value="CAF1656092.1"/>
    <property type="molecule type" value="Genomic_DNA"/>
</dbReference>